<dbReference type="OrthoDB" id="9770043at2"/>
<sequence length="360" mass="40268">MAENGYTVVDAFPDLTFTRPVDIQNAGDNSGRLFIVEQAGRIYVLSGEDATDMEIFLDITSIVNDNGNEQGLLGLAFHPEHEQNGYFFVNYTDRSGTVISRFRVGSDSNQADPASQLEILTFNQPYSNHNGGQIAFGPDGYLYIATGDGGGSGDPQGHSQNRRTLHGNILRIDIDSREPGLNYAIPSDNPFVGNREGYREEIYAYGLRNPWRFSFDPLSGNLWAADVGQNAIEEINLIEKGKNYGWNIMEGTREFAPDPDIDTDSLELPVFEYSHPLGRSITGGHVYREQRHPELYGAYIYGDFVTGLIWALWHEEEKEPVNISLSETNLLISTFGLSEKNEIYLAAFDGNIYRLVQQKD</sequence>
<dbReference type="Proteomes" id="UP000184251">
    <property type="component" value="Unassembled WGS sequence"/>
</dbReference>
<organism evidence="2 3">
    <name type="scientific">Alkalibacter saccharofermentans DSM 14828</name>
    <dbReference type="NCBI Taxonomy" id="1120975"/>
    <lineage>
        <taxon>Bacteria</taxon>
        <taxon>Bacillati</taxon>
        <taxon>Bacillota</taxon>
        <taxon>Clostridia</taxon>
        <taxon>Eubacteriales</taxon>
        <taxon>Eubacteriaceae</taxon>
        <taxon>Alkalibacter</taxon>
    </lineage>
</organism>
<dbReference type="PANTHER" id="PTHR19328:SF75">
    <property type="entry name" value="ALDOSE SUGAR DEHYDROGENASE YLII"/>
    <property type="match status" value="1"/>
</dbReference>
<dbReference type="EMBL" id="FQTU01000004">
    <property type="protein sequence ID" value="SHE60598.1"/>
    <property type="molecule type" value="Genomic_DNA"/>
</dbReference>
<dbReference type="SUPFAM" id="SSF50952">
    <property type="entry name" value="Soluble quinoprotein glucose dehydrogenase"/>
    <property type="match status" value="1"/>
</dbReference>
<evidence type="ECO:0000313" key="3">
    <source>
        <dbReference type="Proteomes" id="UP000184251"/>
    </source>
</evidence>
<keyword evidence="3" id="KW-1185">Reference proteome</keyword>
<dbReference type="Pfam" id="PF07995">
    <property type="entry name" value="GSDH"/>
    <property type="match status" value="1"/>
</dbReference>
<dbReference type="InterPro" id="IPR011041">
    <property type="entry name" value="Quinoprot_gluc/sorb_DH_b-prop"/>
</dbReference>
<proteinExistence type="predicted"/>
<gene>
    <name evidence="2" type="ORF">SAMN02746064_00833</name>
</gene>
<dbReference type="RefSeq" id="WP_073269825.1">
    <property type="nucleotide sequence ID" value="NZ_FQTU01000004.1"/>
</dbReference>
<feature type="domain" description="Glucose/Sorbosone dehydrogenase" evidence="1">
    <location>
        <begin position="18"/>
        <end position="318"/>
    </location>
</feature>
<dbReference type="STRING" id="1120975.SAMN02746064_00833"/>
<reference evidence="2 3" key="1">
    <citation type="submission" date="2016-11" db="EMBL/GenBank/DDBJ databases">
        <authorList>
            <person name="Jaros S."/>
            <person name="Januszkiewicz K."/>
            <person name="Wedrychowicz H."/>
        </authorList>
    </citation>
    <scope>NUCLEOTIDE SEQUENCE [LARGE SCALE GENOMIC DNA]</scope>
    <source>
        <strain evidence="2 3">DSM 14828</strain>
    </source>
</reference>
<protein>
    <submittedName>
        <fullName evidence="2">Glucose / Sorbosone dehydrogenase</fullName>
    </submittedName>
</protein>
<dbReference type="InterPro" id="IPR012938">
    <property type="entry name" value="Glc/Sorbosone_DH"/>
</dbReference>
<evidence type="ECO:0000313" key="2">
    <source>
        <dbReference type="EMBL" id="SHE60598.1"/>
    </source>
</evidence>
<evidence type="ECO:0000259" key="1">
    <source>
        <dbReference type="Pfam" id="PF07995"/>
    </source>
</evidence>
<dbReference type="InterPro" id="IPR011042">
    <property type="entry name" value="6-blade_b-propeller_TolB-like"/>
</dbReference>
<accession>A0A1M4UV89</accession>
<name>A0A1M4UV89_9FIRM</name>
<dbReference type="PANTHER" id="PTHR19328">
    <property type="entry name" value="HEDGEHOG-INTERACTING PROTEIN"/>
    <property type="match status" value="1"/>
</dbReference>
<dbReference type="AlphaFoldDB" id="A0A1M4UV89"/>
<dbReference type="Gene3D" id="2.120.10.30">
    <property type="entry name" value="TolB, C-terminal domain"/>
    <property type="match status" value="1"/>
</dbReference>